<keyword evidence="6 13" id="KW-0548">Nucleotidyltransferase</keyword>
<evidence type="ECO:0000256" key="8">
    <source>
        <dbReference type="ARBA" id="ARBA00023315"/>
    </source>
</evidence>
<feature type="compositionally biased region" description="Basic and acidic residues" evidence="11">
    <location>
        <begin position="81"/>
        <end position="92"/>
    </location>
</feature>
<dbReference type="GO" id="GO:0019134">
    <property type="term" value="F:glucosamine-1-phosphate N-acetyltransferase activity"/>
    <property type="evidence" value="ECO:0007669"/>
    <property type="project" value="UniProtKB-EC"/>
</dbReference>
<organism evidence="13 14">
    <name type="scientific">Candidatus Fervidibacter sacchari</name>
    <dbReference type="NCBI Taxonomy" id="1448929"/>
    <lineage>
        <taxon>Bacteria</taxon>
        <taxon>Candidatus Fervidibacterota</taxon>
        <taxon>Candidatus Fervidibacter</taxon>
    </lineage>
</organism>
<protein>
    <submittedName>
        <fullName evidence="13">Bifunctional UDP-N-acetylglucosamine pyrophosphorylase/glucosamine-1-phosphate N-acetyltransferase</fullName>
        <ecNumber evidence="13">2.3.1.157</ecNumber>
        <ecNumber evidence="13">2.7.7.23</ecNumber>
    </submittedName>
</protein>
<evidence type="ECO:0000256" key="6">
    <source>
        <dbReference type="ARBA" id="ARBA00022695"/>
    </source>
</evidence>
<dbReference type="EC" id="2.7.7.23" evidence="13"/>
<comment type="caution">
    <text evidence="13">The sequence shown here is derived from an EMBL/GenBank/DDBJ whole genome shotgun (WGS) entry which is preliminary data.</text>
</comment>
<comment type="pathway">
    <text evidence="1">Nucleotide-sugar biosynthesis; UDP-N-acetyl-alpha-D-glucosamine biosynthesis; N-acetyl-alpha-D-glucosamine 1-phosphate from alpha-D-glucosamine 6-phosphate (route II): step 2/2.</text>
</comment>
<sequence length="486" mass="53035">MVAIVLAAGNGRKMFPFDLTRQKCAIPIANEPIVRRLVRQLKVAGIERFVVVTGHNAGQVREAILEDMGQGTWDTGTGKRRSGETVKRGSEKAERRGEVIFVHQQQRDGTATATLLALKEVTDADEFIVAYGDVVLTQKDVTALVQAHRDSNAIATVLVQRLTPPLDSRDWICAQVDGNRVVQVQGHPRDASHRLAGLFAFRKEAILFLESNPGVMRSVPVGGMPPLEAELAQSLQMLVEAGKEVAAVETQGFVVDVDKPWHILEAAHHVVNEMREQFDEDQIAPTAKIDDSTEIEGRIVLGDGCVIGKRVVVSGFLLADAGTKIVNGAILRGRIVAGRNCRIRDYCLLGDSVLGHHCIVGHGAEFEGVAFNTVYLYHYCEVFGVLGEAVDIGAATVCGTLRFDDGETVHKVLGRREIPHIGANASYIGDFSRTGVNAILMPGVKVGSYCCVGPGVVLYDDLPHRTLVLVRQDLERREWGPERYGW</sequence>
<dbReference type="InterPro" id="IPR001451">
    <property type="entry name" value="Hexapep"/>
</dbReference>
<evidence type="ECO:0000313" key="13">
    <source>
        <dbReference type="EMBL" id="MCS3918236.1"/>
    </source>
</evidence>
<evidence type="ECO:0000256" key="9">
    <source>
        <dbReference type="ARBA" id="ARBA00048247"/>
    </source>
</evidence>
<accession>A0ABT2EL77</accession>
<dbReference type="PANTHER" id="PTHR43584">
    <property type="entry name" value="NUCLEOTIDYL TRANSFERASE"/>
    <property type="match status" value="1"/>
</dbReference>
<proteinExistence type="inferred from homology"/>
<evidence type="ECO:0000259" key="12">
    <source>
        <dbReference type="Pfam" id="PF00483"/>
    </source>
</evidence>
<evidence type="ECO:0000256" key="2">
    <source>
        <dbReference type="ARBA" id="ARBA00005208"/>
    </source>
</evidence>
<dbReference type="SUPFAM" id="SSF51161">
    <property type="entry name" value="Trimeric LpxA-like enzymes"/>
    <property type="match status" value="1"/>
</dbReference>
<dbReference type="PANTHER" id="PTHR43584:SF8">
    <property type="entry name" value="N-ACETYLMURAMATE ALPHA-1-PHOSPHATE URIDYLYLTRANSFERASE"/>
    <property type="match status" value="1"/>
</dbReference>
<comment type="pathway">
    <text evidence="2">Nucleotide-sugar biosynthesis; UDP-N-acetyl-alpha-D-glucosamine biosynthesis; UDP-N-acetyl-alpha-D-glucosamine from N-acetyl-alpha-D-glucosamine 1-phosphate: step 1/1.</text>
</comment>
<dbReference type="InterPro" id="IPR011004">
    <property type="entry name" value="Trimer_LpxA-like_sf"/>
</dbReference>
<dbReference type="SUPFAM" id="SSF53448">
    <property type="entry name" value="Nucleotide-diphospho-sugar transferases"/>
    <property type="match status" value="1"/>
</dbReference>
<keyword evidence="7" id="KW-0511">Multifunctional enzyme</keyword>
<comment type="catalytic activity">
    <reaction evidence="10">
        <text>N-acetyl-alpha-D-glucosamine 1-phosphate + UTP + H(+) = UDP-N-acetyl-alpha-D-glucosamine + diphosphate</text>
        <dbReference type="Rhea" id="RHEA:13509"/>
        <dbReference type="ChEBI" id="CHEBI:15378"/>
        <dbReference type="ChEBI" id="CHEBI:33019"/>
        <dbReference type="ChEBI" id="CHEBI:46398"/>
        <dbReference type="ChEBI" id="CHEBI:57705"/>
        <dbReference type="ChEBI" id="CHEBI:57776"/>
        <dbReference type="EC" id="2.7.7.23"/>
    </reaction>
</comment>
<feature type="region of interest" description="Disordered" evidence="11">
    <location>
        <begin position="71"/>
        <end position="92"/>
    </location>
</feature>
<dbReference type="RefSeq" id="WP_259093833.1">
    <property type="nucleotide sequence ID" value="NZ_CP130454.1"/>
</dbReference>
<dbReference type="EMBL" id="JANUCP010000001">
    <property type="protein sequence ID" value="MCS3918236.1"/>
    <property type="molecule type" value="Genomic_DNA"/>
</dbReference>
<evidence type="ECO:0000256" key="11">
    <source>
        <dbReference type="SAM" id="MobiDB-lite"/>
    </source>
</evidence>
<keyword evidence="8 13" id="KW-0012">Acyltransferase</keyword>
<keyword evidence="5 13" id="KW-0808">Transferase</keyword>
<evidence type="ECO:0000313" key="14">
    <source>
        <dbReference type="Proteomes" id="UP001204798"/>
    </source>
</evidence>
<dbReference type="Gene3D" id="3.90.550.10">
    <property type="entry name" value="Spore Coat Polysaccharide Biosynthesis Protein SpsA, Chain A"/>
    <property type="match status" value="1"/>
</dbReference>
<dbReference type="EC" id="2.3.1.157" evidence="13"/>
<keyword evidence="14" id="KW-1185">Reference proteome</keyword>
<evidence type="ECO:0000256" key="5">
    <source>
        <dbReference type="ARBA" id="ARBA00022679"/>
    </source>
</evidence>
<evidence type="ECO:0000256" key="7">
    <source>
        <dbReference type="ARBA" id="ARBA00023268"/>
    </source>
</evidence>
<evidence type="ECO:0000256" key="1">
    <source>
        <dbReference type="ARBA" id="ARBA00005166"/>
    </source>
</evidence>
<dbReference type="Pfam" id="PF00483">
    <property type="entry name" value="NTP_transferase"/>
    <property type="match status" value="1"/>
</dbReference>
<evidence type="ECO:0000256" key="4">
    <source>
        <dbReference type="ARBA" id="ARBA00007947"/>
    </source>
</evidence>
<reference evidence="13 14" key="1">
    <citation type="submission" date="2022-08" db="EMBL/GenBank/DDBJ databases">
        <title>Bacterial and archaeal communities from various locations to study Microbial Dark Matter (Phase II).</title>
        <authorList>
            <person name="Stepanauskas R."/>
        </authorList>
    </citation>
    <scope>NUCLEOTIDE SEQUENCE [LARGE SCALE GENOMIC DNA]</scope>
    <source>
        <strain evidence="13 14">PD1</strain>
    </source>
</reference>
<dbReference type="Gene3D" id="2.160.10.10">
    <property type="entry name" value="Hexapeptide repeat proteins"/>
    <property type="match status" value="1"/>
</dbReference>
<evidence type="ECO:0000256" key="10">
    <source>
        <dbReference type="ARBA" id="ARBA00048493"/>
    </source>
</evidence>
<comment type="similarity">
    <text evidence="3">In the C-terminal section; belongs to the transferase hexapeptide repeat family.</text>
</comment>
<gene>
    <name evidence="13" type="ORF">M2350_000633</name>
</gene>
<dbReference type="GO" id="GO:0003977">
    <property type="term" value="F:UDP-N-acetylglucosamine diphosphorylase activity"/>
    <property type="evidence" value="ECO:0007669"/>
    <property type="project" value="UniProtKB-EC"/>
</dbReference>
<dbReference type="InterPro" id="IPR050065">
    <property type="entry name" value="GlmU-like"/>
</dbReference>
<dbReference type="Pfam" id="PF00132">
    <property type="entry name" value="Hexapep"/>
    <property type="match status" value="1"/>
</dbReference>
<dbReference type="InterPro" id="IPR029044">
    <property type="entry name" value="Nucleotide-diphossugar_trans"/>
</dbReference>
<comment type="similarity">
    <text evidence="4">In the N-terminal section; belongs to the N-acetylglucosamine-1-phosphate uridyltransferase family.</text>
</comment>
<dbReference type="Proteomes" id="UP001204798">
    <property type="component" value="Unassembled WGS sequence"/>
</dbReference>
<dbReference type="InterPro" id="IPR005835">
    <property type="entry name" value="NTP_transferase_dom"/>
</dbReference>
<feature type="domain" description="Nucleotidyl transferase" evidence="12">
    <location>
        <begin position="3"/>
        <end position="209"/>
    </location>
</feature>
<comment type="catalytic activity">
    <reaction evidence="9">
        <text>alpha-D-glucosamine 1-phosphate + acetyl-CoA = N-acetyl-alpha-D-glucosamine 1-phosphate + CoA + H(+)</text>
        <dbReference type="Rhea" id="RHEA:13725"/>
        <dbReference type="ChEBI" id="CHEBI:15378"/>
        <dbReference type="ChEBI" id="CHEBI:57287"/>
        <dbReference type="ChEBI" id="CHEBI:57288"/>
        <dbReference type="ChEBI" id="CHEBI:57776"/>
        <dbReference type="ChEBI" id="CHEBI:58516"/>
        <dbReference type="EC" id="2.3.1.157"/>
    </reaction>
</comment>
<name>A0ABT2EL77_9BACT</name>
<evidence type="ECO:0000256" key="3">
    <source>
        <dbReference type="ARBA" id="ARBA00007707"/>
    </source>
</evidence>